<dbReference type="InterPro" id="IPR011990">
    <property type="entry name" value="TPR-like_helical_dom_sf"/>
</dbReference>
<evidence type="ECO:0000259" key="1">
    <source>
        <dbReference type="PROSITE" id="PS50943"/>
    </source>
</evidence>
<dbReference type="InterPro" id="IPR010982">
    <property type="entry name" value="Lambda_DNA-bd_dom_sf"/>
</dbReference>
<keyword evidence="3" id="KW-1185">Reference proteome</keyword>
<gene>
    <name evidence="2" type="ORF">RYX56_08370</name>
</gene>
<dbReference type="PANTHER" id="PTHR37038">
    <property type="entry name" value="TRANSCRIPTIONAL REGULATOR-RELATED"/>
    <property type="match status" value="1"/>
</dbReference>
<dbReference type="Gene3D" id="1.25.40.10">
    <property type="entry name" value="Tetratricopeptide repeat domain"/>
    <property type="match status" value="1"/>
</dbReference>
<name>A0ABU3X934_9BACI</name>
<dbReference type="Pfam" id="PF01381">
    <property type="entry name" value="HTH_3"/>
    <property type="match status" value="1"/>
</dbReference>
<proteinExistence type="predicted"/>
<dbReference type="InterPro" id="IPR053163">
    <property type="entry name" value="HTH-type_regulator_Rgg"/>
</dbReference>
<dbReference type="Pfam" id="PF18768">
    <property type="entry name" value="RNPP_C"/>
    <property type="match status" value="1"/>
</dbReference>
<protein>
    <submittedName>
        <fullName evidence="2">Helix-turn-helix domain-containing protein</fullName>
    </submittedName>
</protein>
<reference evidence="2 3" key="1">
    <citation type="submission" date="2023-10" db="EMBL/GenBank/DDBJ databases">
        <title>Screening of Alkalihalobacillus lindianensis BZ-TG-R113 and Its Alleviation of Salt Stress on Rapeseed Growth.</title>
        <authorList>
            <person name="Zhao B."/>
            <person name="Guo T."/>
        </authorList>
    </citation>
    <scope>NUCLEOTIDE SEQUENCE [LARGE SCALE GENOMIC DNA]</scope>
    <source>
        <strain evidence="2 3">BZ-TG-R113</strain>
    </source>
</reference>
<evidence type="ECO:0000313" key="2">
    <source>
        <dbReference type="EMBL" id="MDV2684383.1"/>
    </source>
</evidence>
<dbReference type="PANTHER" id="PTHR37038:SF14">
    <property type="entry name" value="TRANSCRIPTIONAL ACTIVATOR"/>
    <property type="match status" value="1"/>
</dbReference>
<dbReference type="SMART" id="SM00530">
    <property type="entry name" value="HTH_XRE"/>
    <property type="match status" value="1"/>
</dbReference>
<dbReference type="InterPro" id="IPR001387">
    <property type="entry name" value="Cro/C1-type_HTH"/>
</dbReference>
<feature type="domain" description="HTH cro/C1-type" evidence="1">
    <location>
        <begin position="10"/>
        <end position="63"/>
    </location>
</feature>
<dbReference type="Proteomes" id="UP001287282">
    <property type="component" value="Unassembled WGS sequence"/>
</dbReference>
<dbReference type="InterPro" id="IPR041315">
    <property type="entry name" value="PlcR_TPR"/>
</dbReference>
<organism evidence="2 3">
    <name type="scientific">Alkalihalophilus lindianensis</name>
    <dbReference type="NCBI Taxonomy" id="1630542"/>
    <lineage>
        <taxon>Bacteria</taxon>
        <taxon>Bacillati</taxon>
        <taxon>Bacillota</taxon>
        <taxon>Bacilli</taxon>
        <taxon>Bacillales</taxon>
        <taxon>Bacillaceae</taxon>
        <taxon>Alkalihalophilus</taxon>
    </lineage>
</organism>
<evidence type="ECO:0000313" key="3">
    <source>
        <dbReference type="Proteomes" id="UP001287282"/>
    </source>
</evidence>
<dbReference type="SUPFAM" id="SSF48452">
    <property type="entry name" value="TPR-like"/>
    <property type="match status" value="1"/>
</dbReference>
<sequence>MTDFNVGIAIREIRLRYGLTQGELANGICDQTLISRIEKGAVIPSSFLLMKLAKRIGVDVNYLLNLAHYSNADYVREVTEQVDRMLKEKSFEELKEFVKCERENPLFKSTEGEQYFLWLEGVCAYYVDKTPNIAIQSLEQALSKRETTSKSKSDIDITILNSLCVILSEEQKYEQAATLYEVLIEEVDIHPSLPFKLKAKILYNYSKVLINLYIYDLAIAICQKGIKCCQQHDSLFLLGNFHYQLGFLLSLDERYQEAMVEVARASMIFSIENREDLVAIAEQRKTEYTQKLISIQ</sequence>
<dbReference type="EMBL" id="JAWJBA010000002">
    <property type="protein sequence ID" value="MDV2684383.1"/>
    <property type="molecule type" value="Genomic_DNA"/>
</dbReference>
<accession>A0ABU3X934</accession>
<dbReference type="SUPFAM" id="SSF47413">
    <property type="entry name" value="lambda repressor-like DNA-binding domains"/>
    <property type="match status" value="1"/>
</dbReference>
<dbReference type="CDD" id="cd00093">
    <property type="entry name" value="HTH_XRE"/>
    <property type="match status" value="1"/>
</dbReference>
<dbReference type="PROSITE" id="PS50943">
    <property type="entry name" value="HTH_CROC1"/>
    <property type="match status" value="1"/>
</dbReference>
<dbReference type="RefSeq" id="WP_317121615.1">
    <property type="nucleotide sequence ID" value="NZ_JAWJBA010000002.1"/>
</dbReference>
<comment type="caution">
    <text evidence="2">The sequence shown here is derived from an EMBL/GenBank/DDBJ whole genome shotgun (WGS) entry which is preliminary data.</text>
</comment>